<dbReference type="InterPro" id="IPR038883">
    <property type="entry name" value="AN11006-like"/>
</dbReference>
<proteinExistence type="predicted"/>
<dbReference type="PANTHER" id="PTHR42085:SF1">
    <property type="entry name" value="F-BOX DOMAIN-CONTAINING PROTEIN"/>
    <property type="match status" value="1"/>
</dbReference>
<protein>
    <submittedName>
        <fullName evidence="2">Uncharacterized protein</fullName>
    </submittedName>
</protein>
<dbReference type="EMBL" id="JAGTJQ010000006">
    <property type="protein sequence ID" value="KAH7029456.1"/>
    <property type="molecule type" value="Genomic_DNA"/>
</dbReference>
<dbReference type="RefSeq" id="XP_046011744.1">
    <property type="nucleotide sequence ID" value="XM_046158887.1"/>
</dbReference>
<dbReference type="GeneID" id="70188433"/>
<dbReference type="AlphaFoldDB" id="A0A9P9BT41"/>
<dbReference type="OrthoDB" id="5420711at2759"/>
<dbReference type="PANTHER" id="PTHR42085">
    <property type="entry name" value="F-BOX DOMAIN-CONTAINING PROTEIN"/>
    <property type="match status" value="1"/>
</dbReference>
<organism evidence="2 3">
    <name type="scientific">Microdochium trichocladiopsis</name>
    <dbReference type="NCBI Taxonomy" id="1682393"/>
    <lineage>
        <taxon>Eukaryota</taxon>
        <taxon>Fungi</taxon>
        <taxon>Dikarya</taxon>
        <taxon>Ascomycota</taxon>
        <taxon>Pezizomycotina</taxon>
        <taxon>Sordariomycetes</taxon>
        <taxon>Xylariomycetidae</taxon>
        <taxon>Xylariales</taxon>
        <taxon>Microdochiaceae</taxon>
        <taxon>Microdochium</taxon>
    </lineage>
</organism>
<feature type="compositionally biased region" description="Low complexity" evidence="1">
    <location>
        <begin position="59"/>
        <end position="73"/>
    </location>
</feature>
<accession>A0A9P9BT41</accession>
<name>A0A9P9BT41_9PEZI</name>
<evidence type="ECO:0000313" key="2">
    <source>
        <dbReference type="EMBL" id="KAH7029456.1"/>
    </source>
</evidence>
<reference evidence="2" key="1">
    <citation type="journal article" date="2021" name="Nat. Commun.">
        <title>Genetic determinants of endophytism in the Arabidopsis root mycobiome.</title>
        <authorList>
            <person name="Mesny F."/>
            <person name="Miyauchi S."/>
            <person name="Thiergart T."/>
            <person name="Pickel B."/>
            <person name="Atanasova L."/>
            <person name="Karlsson M."/>
            <person name="Huettel B."/>
            <person name="Barry K.W."/>
            <person name="Haridas S."/>
            <person name="Chen C."/>
            <person name="Bauer D."/>
            <person name="Andreopoulos W."/>
            <person name="Pangilinan J."/>
            <person name="LaButti K."/>
            <person name="Riley R."/>
            <person name="Lipzen A."/>
            <person name="Clum A."/>
            <person name="Drula E."/>
            <person name="Henrissat B."/>
            <person name="Kohler A."/>
            <person name="Grigoriev I.V."/>
            <person name="Martin F.M."/>
            <person name="Hacquard S."/>
        </authorList>
    </citation>
    <scope>NUCLEOTIDE SEQUENCE</scope>
    <source>
        <strain evidence="2">MPI-CAGE-CH-0230</strain>
    </source>
</reference>
<evidence type="ECO:0000256" key="1">
    <source>
        <dbReference type="SAM" id="MobiDB-lite"/>
    </source>
</evidence>
<keyword evidence="3" id="KW-1185">Reference proteome</keyword>
<dbReference type="Proteomes" id="UP000756346">
    <property type="component" value="Unassembled WGS sequence"/>
</dbReference>
<gene>
    <name evidence="2" type="ORF">B0I36DRAFT_363996</name>
</gene>
<evidence type="ECO:0000313" key="3">
    <source>
        <dbReference type="Proteomes" id="UP000756346"/>
    </source>
</evidence>
<comment type="caution">
    <text evidence="2">The sequence shown here is derived from an EMBL/GenBank/DDBJ whole genome shotgun (WGS) entry which is preliminary data.</text>
</comment>
<feature type="region of interest" description="Disordered" evidence="1">
    <location>
        <begin position="52"/>
        <end position="88"/>
    </location>
</feature>
<sequence>MKRSPDFKHQPLGHPSSSMGDSLFATLPLELRAQIFAHLLIRPVKWDTLHRRRPRPRYPRTGTNSTSTASNNTPDGKTANINSSSNNNDNTGAYRECQAELFHRHTITSLECIPPCASDYAGSDPRFWRRRREVQTAAAAAAITVTTTSNAGPAAAAVAHDERPITVAPWQSTYAPEQRNKSLCSECYERKFRGGGGDGGSNNGSPEGAAKYDTPRKALRSLPCLCARRQHLQVLLVCRAWYEEVGYVFYTGNTFAFGHPDEVLGFLGFLRPRWKALVRRVSFMVLVVRDGALGYHDPRPARTAREEIEMTAEVARSEEMEMAWSLLARDLPGLRELEIDAVLLAHEESARMLQSVEFVGQGLKTVKFVQGMPGTLPAQTEWHDWRDYMYLWPRFAGRREIPSEDGSFAAEVARLTMGKMVDNATSLAQRQYDPASTDRQNYVRRFEEARDVNLHR</sequence>